<evidence type="ECO:0000313" key="2">
    <source>
        <dbReference type="RefSeq" id="XP_006811975.1"/>
    </source>
</evidence>
<dbReference type="Proteomes" id="UP000694865">
    <property type="component" value="Unplaced"/>
</dbReference>
<organism evidence="1 2">
    <name type="scientific">Saccoglossus kowalevskii</name>
    <name type="common">Acorn worm</name>
    <dbReference type="NCBI Taxonomy" id="10224"/>
    <lineage>
        <taxon>Eukaryota</taxon>
        <taxon>Metazoa</taxon>
        <taxon>Hemichordata</taxon>
        <taxon>Enteropneusta</taxon>
        <taxon>Harrimaniidae</taxon>
        <taxon>Saccoglossus</taxon>
    </lineage>
</organism>
<dbReference type="GeneID" id="102805912"/>
<dbReference type="PANTHER" id="PTHR46880:SF5">
    <property type="entry name" value="DUF4371 DOMAIN-CONTAINING PROTEIN"/>
    <property type="match status" value="1"/>
</dbReference>
<dbReference type="PANTHER" id="PTHR46880">
    <property type="entry name" value="RAS-ASSOCIATING DOMAIN-CONTAINING PROTEIN"/>
    <property type="match status" value="1"/>
</dbReference>
<dbReference type="SUPFAM" id="SSF53098">
    <property type="entry name" value="Ribonuclease H-like"/>
    <property type="match status" value="1"/>
</dbReference>
<accession>A0ABM0LW34</accession>
<evidence type="ECO:0000313" key="1">
    <source>
        <dbReference type="Proteomes" id="UP000694865"/>
    </source>
</evidence>
<dbReference type="InterPro" id="IPR012337">
    <property type="entry name" value="RNaseH-like_sf"/>
</dbReference>
<reference evidence="2" key="1">
    <citation type="submission" date="2025-08" db="UniProtKB">
        <authorList>
            <consortium name="RefSeq"/>
        </authorList>
    </citation>
    <scope>IDENTIFICATION</scope>
    <source>
        <tissue evidence="2">Testes</tissue>
    </source>
</reference>
<protein>
    <submittedName>
        <fullName evidence="2">Zinc finger protein 862-like</fullName>
    </submittedName>
</protein>
<proteinExistence type="predicted"/>
<gene>
    <name evidence="2" type="primary">LOC102805912</name>
</gene>
<sequence>MLNLISEQLEESTLSQMKKSDFFTIMLDETKDVSVSEQLTLNCRFIDDTGNLCVRSLKLIEPLKSNNGEVATVSLNAENITGHITSYFKDNELEFSKLCGIGTDGAAVMTWKHNGVVKHLQGFAPSAIGIHCCGHRLQLASTQSANVIPYVKKFNSILRQL</sequence>
<name>A0ABM0LW34_SACKO</name>
<keyword evidence="1" id="KW-1185">Reference proteome</keyword>
<dbReference type="RefSeq" id="XP_006811975.1">
    <property type="nucleotide sequence ID" value="XM_006811912.1"/>
</dbReference>